<dbReference type="InterPro" id="IPR034009">
    <property type="entry name" value="M3B_PepF_4"/>
</dbReference>
<keyword evidence="2 6" id="KW-0479">Metal-binding</keyword>
<dbReference type="KEGG" id="jeh:EJN90_02880"/>
<dbReference type="InterPro" id="IPR013647">
    <property type="entry name" value="OligopepF_N_dom"/>
</dbReference>
<evidence type="ECO:0000256" key="1">
    <source>
        <dbReference type="ARBA" id="ARBA00022670"/>
    </source>
</evidence>
<dbReference type="EC" id="3.4.24.-" evidence="6"/>
<name>A0A3S9H8M8_9LACT</name>
<reference evidence="11" key="1">
    <citation type="submission" date="2018-12" db="EMBL/GenBank/DDBJ databases">
        <title>Complete genome sequencing of Jeotgalibaca sp. H21T32.</title>
        <authorList>
            <person name="Bae J.-W."/>
            <person name="Lee S.-Y."/>
        </authorList>
    </citation>
    <scope>NUCLEOTIDE SEQUENCE [LARGE SCALE GENOMIC DNA]</scope>
    <source>
        <strain evidence="11">H21T32</strain>
    </source>
</reference>
<dbReference type="Gene3D" id="1.20.140.70">
    <property type="entry name" value="Oligopeptidase f, N-terminal domain"/>
    <property type="match status" value="1"/>
</dbReference>
<keyword evidence="4 6" id="KW-0862">Zinc</keyword>
<proteinExistence type="inferred from homology"/>
<gene>
    <name evidence="10" type="primary">pepF</name>
    <name evidence="10" type="ORF">EJN90_02880</name>
</gene>
<dbReference type="Gene3D" id="1.10.1370.20">
    <property type="entry name" value="Oligoendopeptidase f, C-terminal domain"/>
    <property type="match status" value="1"/>
</dbReference>
<keyword evidence="3 6" id="KW-0378">Hydrolase</keyword>
<evidence type="ECO:0000259" key="9">
    <source>
        <dbReference type="Pfam" id="PF08439"/>
    </source>
</evidence>
<dbReference type="GO" id="GO:0004222">
    <property type="term" value="F:metalloendopeptidase activity"/>
    <property type="evidence" value="ECO:0007669"/>
    <property type="project" value="UniProtKB-UniRule"/>
</dbReference>
<protein>
    <recommendedName>
        <fullName evidence="6">Oligopeptidase F</fullName>
        <ecNumber evidence="6">3.4.24.-</ecNumber>
    </recommendedName>
</protein>
<dbReference type="Pfam" id="PF08439">
    <property type="entry name" value="Peptidase_M3_N"/>
    <property type="match status" value="1"/>
</dbReference>
<evidence type="ECO:0000256" key="6">
    <source>
        <dbReference type="RuleBase" id="RU368091"/>
    </source>
</evidence>
<dbReference type="Proteomes" id="UP000273326">
    <property type="component" value="Chromosome"/>
</dbReference>
<dbReference type="SUPFAM" id="SSF55486">
    <property type="entry name" value="Metalloproteases ('zincins'), catalytic domain"/>
    <property type="match status" value="1"/>
</dbReference>
<comment type="similarity">
    <text evidence="6">Belongs to the peptidase M3B family.</text>
</comment>
<evidence type="ECO:0000259" key="8">
    <source>
        <dbReference type="Pfam" id="PF01432"/>
    </source>
</evidence>
<comment type="cofactor">
    <cofactor evidence="6">
        <name>Zn(2+)</name>
        <dbReference type="ChEBI" id="CHEBI:29105"/>
    </cofactor>
    <text evidence="6">Binds 1 zinc ion.</text>
</comment>
<dbReference type="OrthoDB" id="9766487at2"/>
<evidence type="ECO:0000256" key="3">
    <source>
        <dbReference type="ARBA" id="ARBA00022801"/>
    </source>
</evidence>
<evidence type="ECO:0000313" key="11">
    <source>
        <dbReference type="Proteomes" id="UP000273326"/>
    </source>
</evidence>
<dbReference type="RefSeq" id="WP_126108790.1">
    <property type="nucleotide sequence ID" value="NZ_CP034465.1"/>
</dbReference>
<evidence type="ECO:0000256" key="5">
    <source>
        <dbReference type="ARBA" id="ARBA00023049"/>
    </source>
</evidence>
<dbReference type="Pfam" id="PF01432">
    <property type="entry name" value="Peptidase_M3"/>
    <property type="match status" value="1"/>
</dbReference>
<dbReference type="InterPro" id="IPR001567">
    <property type="entry name" value="Pept_M3A_M3B_dom"/>
</dbReference>
<evidence type="ECO:0000256" key="7">
    <source>
        <dbReference type="SAM" id="Coils"/>
    </source>
</evidence>
<keyword evidence="7" id="KW-0175">Coiled coil</keyword>
<keyword evidence="5 6" id="KW-0482">Metalloprotease</keyword>
<dbReference type="InterPro" id="IPR042088">
    <property type="entry name" value="OligoPept_F_C"/>
</dbReference>
<evidence type="ECO:0000256" key="4">
    <source>
        <dbReference type="ARBA" id="ARBA00022833"/>
    </source>
</evidence>
<sequence>MTQKMRKRNEVEEEMKWDLAALFQNKAESNQALEEVRQDIEKFNEKYNNDLKDVSSILSAIKDYEKILQAAGRISQYSYLPVSADITDTEAMNYSRTIQNEIAKMSASLSFFESQLTAANETVLDQVAEEEPLFAAYIRKIKKRKNMQLDPAVEKALAQLGPVLNAPQAIYEQARSTDMDFGTFVVDGEEYPLSYVLYEDYYMYHPDMNIRRSAFKKLSEVMSQYQNVVATAYYTQLQKEKTIASMRGFDSIFDYLLENQEVDQELYHRQIDLLMKDFAPVMRKFITHVKEENGLDQMYYADLKIDLDSDYSPTVTIDESKELVKEALAPLGEDYVALILRSYPERWVDFSQNIGKRSGAFCSTAYGNHPYILMSWAGQLSDAYTLFHELGHAGQGILSNENNSMLGARPSLYTIEAPSTFHELLLTNYLKEKSNDARMERSVISKMISKTYFHNFVTHLLEAAYQREVYRLVDAGQSFDAAKLSELKRSVLEEFWGDSVELEEGAELTWMRQIHYYMGLYSYTYSAGLTIATQAFLKMKEEGQPAVDGWLEFLKLGGRHIPAEATIVAGVDITTEKPLQDTIQYLDESVNQIIALSKEISHE</sequence>
<dbReference type="EMBL" id="CP034465">
    <property type="protein sequence ID" value="AZP03700.1"/>
    <property type="molecule type" value="Genomic_DNA"/>
</dbReference>
<dbReference type="GO" id="GO:0046872">
    <property type="term" value="F:metal ion binding"/>
    <property type="evidence" value="ECO:0007669"/>
    <property type="project" value="UniProtKB-UniRule"/>
</dbReference>
<feature type="coiled-coil region" evidence="7">
    <location>
        <begin position="19"/>
        <end position="53"/>
    </location>
</feature>
<accession>A0A3S9H8M8</accession>
<dbReference type="NCBIfam" id="TIGR00181">
    <property type="entry name" value="pepF"/>
    <property type="match status" value="1"/>
</dbReference>
<feature type="domain" description="Oligopeptidase F N-terminal" evidence="9">
    <location>
        <begin position="116"/>
        <end position="181"/>
    </location>
</feature>
<evidence type="ECO:0000313" key="10">
    <source>
        <dbReference type="EMBL" id="AZP03700.1"/>
    </source>
</evidence>
<dbReference type="GO" id="GO:0006508">
    <property type="term" value="P:proteolysis"/>
    <property type="evidence" value="ECO:0007669"/>
    <property type="project" value="UniProtKB-KW"/>
</dbReference>
<keyword evidence="11" id="KW-1185">Reference proteome</keyword>
<comment type="function">
    <text evidence="6">Has oligopeptidase activity and degrades a variety of small bioactive peptides.</text>
</comment>
<dbReference type="AlphaFoldDB" id="A0A3S9H8M8"/>
<organism evidence="10 11">
    <name type="scientific">Jeotgalibaca ciconiae</name>
    <dbReference type="NCBI Taxonomy" id="2496265"/>
    <lineage>
        <taxon>Bacteria</taxon>
        <taxon>Bacillati</taxon>
        <taxon>Bacillota</taxon>
        <taxon>Bacilli</taxon>
        <taxon>Lactobacillales</taxon>
        <taxon>Carnobacteriaceae</taxon>
        <taxon>Jeotgalibaca</taxon>
    </lineage>
</organism>
<keyword evidence="1 6" id="KW-0645">Protease</keyword>
<feature type="domain" description="Peptidase M3A/M3B catalytic" evidence="8">
    <location>
        <begin position="202"/>
        <end position="584"/>
    </location>
</feature>
<dbReference type="InterPro" id="IPR004438">
    <property type="entry name" value="Peptidase_M3B"/>
</dbReference>
<dbReference type="CDD" id="cd09609">
    <property type="entry name" value="M3B_PepF"/>
    <property type="match status" value="1"/>
</dbReference>
<evidence type="ECO:0000256" key="2">
    <source>
        <dbReference type="ARBA" id="ARBA00022723"/>
    </source>
</evidence>